<name>Q1ILR2_KORVE</name>
<sequence>MAIVAVKLEGLEQVQGELRDVAENQIPFATALTLTRVAQDAQKVVQSDVLPAKFTLRQPSFLKKGVRVTAATKQNLFSVVEDIDKFMQLQEEGGTKLPFGKYLAIPIVGGARRSQRALIATSDMPSALMANGAWIEWTNGGRVGVMFIRKVKQARRSSRKDKATGERQVKAGPQYAQITPMYVLVPRATVKARYQFVHNVLDVVSRVWRGRWDEAFKQAVRTASK</sequence>
<evidence type="ECO:0000313" key="2">
    <source>
        <dbReference type="Proteomes" id="UP000002432"/>
    </source>
</evidence>
<dbReference type="HOGENOM" id="CLU_1353286_0_0_0"/>
<reference evidence="1 2" key="1">
    <citation type="journal article" date="2009" name="Appl. Environ. Microbiol.">
        <title>Three genomes from the phylum Acidobacteria provide insight into the lifestyles of these microorganisms in soils.</title>
        <authorList>
            <person name="Ward N.L."/>
            <person name="Challacombe J.F."/>
            <person name="Janssen P.H."/>
            <person name="Henrissat B."/>
            <person name="Coutinho P.M."/>
            <person name="Wu M."/>
            <person name="Xie G."/>
            <person name="Haft D.H."/>
            <person name="Sait M."/>
            <person name="Badger J."/>
            <person name="Barabote R.D."/>
            <person name="Bradley B."/>
            <person name="Brettin T.S."/>
            <person name="Brinkac L.M."/>
            <person name="Bruce D."/>
            <person name="Creasy T."/>
            <person name="Daugherty S.C."/>
            <person name="Davidsen T.M."/>
            <person name="DeBoy R.T."/>
            <person name="Detter J.C."/>
            <person name="Dodson R.J."/>
            <person name="Durkin A.S."/>
            <person name="Ganapathy A."/>
            <person name="Gwinn-Giglio M."/>
            <person name="Han C.S."/>
            <person name="Khouri H."/>
            <person name="Kiss H."/>
            <person name="Kothari S.P."/>
            <person name="Madupu R."/>
            <person name="Nelson K.E."/>
            <person name="Nelson W.C."/>
            <person name="Paulsen I."/>
            <person name="Penn K."/>
            <person name="Ren Q."/>
            <person name="Rosovitz M.J."/>
            <person name="Selengut J.D."/>
            <person name="Shrivastava S."/>
            <person name="Sullivan S.A."/>
            <person name="Tapia R."/>
            <person name="Thompson L.S."/>
            <person name="Watkins K.L."/>
            <person name="Yang Q."/>
            <person name="Yu C."/>
            <person name="Zafar N."/>
            <person name="Zhou L."/>
            <person name="Kuske C.R."/>
        </authorList>
    </citation>
    <scope>NUCLEOTIDE SEQUENCE [LARGE SCALE GENOMIC DNA]</scope>
    <source>
        <strain evidence="1 2">Ellin345</strain>
    </source>
</reference>
<dbReference type="EnsemblBacteria" id="ABF42188">
    <property type="protein sequence ID" value="ABF42188"/>
    <property type="gene ID" value="Acid345_3187"/>
</dbReference>
<keyword evidence="2" id="KW-1185">Reference proteome</keyword>
<dbReference type="AlphaFoldDB" id="Q1ILR2"/>
<dbReference type="STRING" id="204669.Acid345_3187"/>
<dbReference type="RefSeq" id="WP_011523987.1">
    <property type="nucleotide sequence ID" value="NC_008009.1"/>
</dbReference>
<gene>
    <name evidence="1" type="ordered locus">Acid345_3187</name>
</gene>
<protein>
    <submittedName>
        <fullName evidence="1">Uncharacterized protein</fullName>
    </submittedName>
</protein>
<dbReference type="EMBL" id="CP000360">
    <property type="protein sequence ID" value="ABF42188.1"/>
    <property type="molecule type" value="Genomic_DNA"/>
</dbReference>
<proteinExistence type="predicted"/>
<dbReference type="Proteomes" id="UP000002432">
    <property type="component" value="Chromosome"/>
</dbReference>
<dbReference type="OrthoDB" id="6871774at2"/>
<organism evidence="1 2">
    <name type="scientific">Koribacter versatilis (strain Ellin345)</name>
    <dbReference type="NCBI Taxonomy" id="204669"/>
    <lineage>
        <taxon>Bacteria</taxon>
        <taxon>Pseudomonadati</taxon>
        <taxon>Acidobacteriota</taxon>
        <taxon>Terriglobia</taxon>
        <taxon>Terriglobales</taxon>
        <taxon>Candidatus Korobacteraceae</taxon>
        <taxon>Candidatus Korobacter</taxon>
    </lineage>
</organism>
<dbReference type="KEGG" id="aba:Acid345_3187"/>
<accession>Q1ILR2</accession>
<evidence type="ECO:0000313" key="1">
    <source>
        <dbReference type="EMBL" id="ABF42188.1"/>
    </source>
</evidence>